<dbReference type="AlphaFoldDB" id="A0A4S8LPK8"/>
<accession>A0A4S8LPK8</accession>
<name>A0A4S8LPK8_DENBC</name>
<gene>
    <name evidence="2" type="ORF">K435DRAFT_801406</name>
</gene>
<keyword evidence="3" id="KW-1185">Reference proteome</keyword>
<feature type="region of interest" description="Disordered" evidence="1">
    <location>
        <begin position="103"/>
        <end position="155"/>
    </location>
</feature>
<proteinExistence type="predicted"/>
<evidence type="ECO:0000313" key="3">
    <source>
        <dbReference type="Proteomes" id="UP000297245"/>
    </source>
</evidence>
<organism evidence="2 3">
    <name type="scientific">Dendrothele bispora (strain CBS 962.96)</name>
    <dbReference type="NCBI Taxonomy" id="1314807"/>
    <lineage>
        <taxon>Eukaryota</taxon>
        <taxon>Fungi</taxon>
        <taxon>Dikarya</taxon>
        <taxon>Basidiomycota</taxon>
        <taxon>Agaricomycotina</taxon>
        <taxon>Agaricomycetes</taxon>
        <taxon>Agaricomycetidae</taxon>
        <taxon>Agaricales</taxon>
        <taxon>Agaricales incertae sedis</taxon>
        <taxon>Dendrothele</taxon>
    </lineage>
</organism>
<evidence type="ECO:0000256" key="1">
    <source>
        <dbReference type="SAM" id="MobiDB-lite"/>
    </source>
</evidence>
<feature type="compositionally biased region" description="Polar residues" evidence="1">
    <location>
        <begin position="133"/>
        <end position="146"/>
    </location>
</feature>
<reference evidence="2 3" key="1">
    <citation type="journal article" date="2019" name="Nat. Ecol. Evol.">
        <title>Megaphylogeny resolves global patterns of mushroom evolution.</title>
        <authorList>
            <person name="Varga T."/>
            <person name="Krizsan K."/>
            <person name="Foldi C."/>
            <person name="Dima B."/>
            <person name="Sanchez-Garcia M."/>
            <person name="Sanchez-Ramirez S."/>
            <person name="Szollosi G.J."/>
            <person name="Szarkandi J.G."/>
            <person name="Papp V."/>
            <person name="Albert L."/>
            <person name="Andreopoulos W."/>
            <person name="Angelini C."/>
            <person name="Antonin V."/>
            <person name="Barry K.W."/>
            <person name="Bougher N.L."/>
            <person name="Buchanan P."/>
            <person name="Buyck B."/>
            <person name="Bense V."/>
            <person name="Catcheside P."/>
            <person name="Chovatia M."/>
            <person name="Cooper J."/>
            <person name="Damon W."/>
            <person name="Desjardin D."/>
            <person name="Finy P."/>
            <person name="Geml J."/>
            <person name="Haridas S."/>
            <person name="Hughes K."/>
            <person name="Justo A."/>
            <person name="Karasinski D."/>
            <person name="Kautmanova I."/>
            <person name="Kiss B."/>
            <person name="Kocsube S."/>
            <person name="Kotiranta H."/>
            <person name="LaButti K.M."/>
            <person name="Lechner B.E."/>
            <person name="Liimatainen K."/>
            <person name="Lipzen A."/>
            <person name="Lukacs Z."/>
            <person name="Mihaltcheva S."/>
            <person name="Morgado L.N."/>
            <person name="Niskanen T."/>
            <person name="Noordeloos M.E."/>
            <person name="Ohm R.A."/>
            <person name="Ortiz-Santana B."/>
            <person name="Ovrebo C."/>
            <person name="Racz N."/>
            <person name="Riley R."/>
            <person name="Savchenko A."/>
            <person name="Shiryaev A."/>
            <person name="Soop K."/>
            <person name="Spirin V."/>
            <person name="Szebenyi C."/>
            <person name="Tomsovsky M."/>
            <person name="Tulloss R.E."/>
            <person name="Uehling J."/>
            <person name="Grigoriev I.V."/>
            <person name="Vagvolgyi C."/>
            <person name="Papp T."/>
            <person name="Martin F.M."/>
            <person name="Miettinen O."/>
            <person name="Hibbett D.S."/>
            <person name="Nagy L.G."/>
        </authorList>
    </citation>
    <scope>NUCLEOTIDE SEQUENCE [LARGE SCALE GENOMIC DNA]</scope>
    <source>
        <strain evidence="2 3">CBS 962.96</strain>
    </source>
</reference>
<dbReference type="Proteomes" id="UP000297245">
    <property type="component" value="Unassembled WGS sequence"/>
</dbReference>
<sequence>MDSPSDISKPLLAKTSHIPTKSIPFNLGDTHSSTSFTTMDLRNSTVTTLSSNPIRREEAITSTILRTICVGSGFSCLEPVIAGDMIGQIVQVVTIVTIIGSQVDGGSNPSATPKVLSANDNAPSDVPNIPDADTTSVSRGSTSTDLSPDEVAEHTNLGLSSTTREILVTSTKPPQPATSEVVIITSTKPPQQGQTTSEVVIITSTKPPQPNRTATSEVVIITSTKPPQLGQTTGEVVIITSIKPPQPDQTATGEVVIITSTIVVPISQSPVQTLQSTV</sequence>
<evidence type="ECO:0000313" key="2">
    <source>
        <dbReference type="EMBL" id="THU91254.1"/>
    </source>
</evidence>
<protein>
    <submittedName>
        <fullName evidence="2">Uncharacterized protein</fullName>
    </submittedName>
</protein>
<dbReference type="EMBL" id="ML179311">
    <property type="protein sequence ID" value="THU91254.1"/>
    <property type="molecule type" value="Genomic_DNA"/>
</dbReference>